<dbReference type="PANTHER" id="PTHR22744">
    <property type="entry name" value="HELIX LOOP HELIX PROTEIN 21-RELATED"/>
    <property type="match status" value="1"/>
</dbReference>
<dbReference type="Gene3D" id="3.30.710.10">
    <property type="entry name" value="Potassium Channel Kv1.1, Chain A"/>
    <property type="match status" value="1"/>
</dbReference>
<protein>
    <submittedName>
        <fullName evidence="3">Uncharacterized protein LOC111109614</fullName>
    </submittedName>
</protein>
<organism evidence="2 3">
    <name type="scientific">Crassostrea virginica</name>
    <name type="common">Eastern oyster</name>
    <dbReference type="NCBI Taxonomy" id="6565"/>
    <lineage>
        <taxon>Eukaryota</taxon>
        <taxon>Metazoa</taxon>
        <taxon>Spiralia</taxon>
        <taxon>Lophotrochozoa</taxon>
        <taxon>Mollusca</taxon>
        <taxon>Bivalvia</taxon>
        <taxon>Autobranchia</taxon>
        <taxon>Pteriomorphia</taxon>
        <taxon>Ostreida</taxon>
        <taxon>Ostreoidea</taxon>
        <taxon>Ostreidae</taxon>
        <taxon>Crassostrea</taxon>
    </lineage>
</organism>
<dbReference type="SMART" id="SM00225">
    <property type="entry name" value="BTB"/>
    <property type="match status" value="1"/>
</dbReference>
<name>A0A8B8BDP4_CRAVI</name>
<gene>
    <name evidence="3" type="primary">LOC111109614</name>
</gene>
<dbReference type="InterPro" id="IPR000210">
    <property type="entry name" value="BTB/POZ_dom"/>
</dbReference>
<feature type="domain" description="BTB" evidence="1">
    <location>
        <begin position="28"/>
        <end position="85"/>
    </location>
</feature>
<sequence>MATGIESAVKMEIKSELVDYFPYDEETTDVVIRVDDKRMHLSRGTLMQASPVFRKMLSSNGKEKQAEITLPEKSYEEVILFLRCISPREFVKLDEESIDVVLPLAHEYQVKATLQKCEDWLLTEIEFIVGEVTGHTKETQEKVEFFAKCLLYGTKHDLETLYKRALELLVPYKLSRYQHTEFYKLLPDKQKSQLLETRMVKIEKTNSIGDGDFSEEEEEIGDEIEEIGEDEKILYEETEFTYNDSVLVEERETFNPFN</sequence>
<dbReference type="AlphaFoldDB" id="A0A8B8BDP4"/>
<dbReference type="Proteomes" id="UP000694844">
    <property type="component" value="Chromosome 8"/>
</dbReference>
<dbReference type="PROSITE" id="PS50097">
    <property type="entry name" value="BTB"/>
    <property type="match status" value="1"/>
</dbReference>
<dbReference type="CDD" id="cd18186">
    <property type="entry name" value="BTB_POZ_ZBTB_KLHL-like"/>
    <property type="match status" value="1"/>
</dbReference>
<evidence type="ECO:0000259" key="1">
    <source>
        <dbReference type="PROSITE" id="PS50097"/>
    </source>
</evidence>
<evidence type="ECO:0000313" key="2">
    <source>
        <dbReference type="Proteomes" id="UP000694844"/>
    </source>
</evidence>
<dbReference type="KEGG" id="cvn:111109614"/>
<proteinExistence type="predicted"/>
<accession>A0A8B8BDP4</accession>
<reference evidence="3" key="1">
    <citation type="submission" date="2025-08" db="UniProtKB">
        <authorList>
            <consortium name="RefSeq"/>
        </authorList>
    </citation>
    <scope>IDENTIFICATION</scope>
    <source>
        <tissue evidence="3">Whole sample</tissue>
    </source>
</reference>
<dbReference type="Pfam" id="PF00651">
    <property type="entry name" value="BTB"/>
    <property type="match status" value="1"/>
</dbReference>
<dbReference type="GeneID" id="111109614"/>
<keyword evidence="2" id="KW-1185">Reference proteome</keyword>
<dbReference type="OrthoDB" id="437903at2759"/>
<dbReference type="InterPro" id="IPR011333">
    <property type="entry name" value="SKP1/BTB/POZ_sf"/>
</dbReference>
<dbReference type="SUPFAM" id="SSF54695">
    <property type="entry name" value="POZ domain"/>
    <property type="match status" value="1"/>
</dbReference>
<evidence type="ECO:0000313" key="3">
    <source>
        <dbReference type="RefSeq" id="XP_022301515.1"/>
    </source>
</evidence>
<dbReference type="RefSeq" id="XP_022301515.1">
    <property type="nucleotide sequence ID" value="XM_022445807.1"/>
</dbReference>
<dbReference type="PANTHER" id="PTHR22744:SF17">
    <property type="entry name" value="BTB DOMAIN-CONTAINING PROTEIN"/>
    <property type="match status" value="1"/>
</dbReference>